<dbReference type="GO" id="GO:0000976">
    <property type="term" value="F:transcription cis-regulatory region binding"/>
    <property type="evidence" value="ECO:0007669"/>
    <property type="project" value="TreeGrafter"/>
</dbReference>
<protein>
    <submittedName>
        <fullName evidence="5">TetR/AcrR family transcriptional regulator</fullName>
    </submittedName>
</protein>
<evidence type="ECO:0000259" key="4">
    <source>
        <dbReference type="PROSITE" id="PS50977"/>
    </source>
</evidence>
<evidence type="ECO:0000256" key="3">
    <source>
        <dbReference type="SAM" id="MobiDB-lite"/>
    </source>
</evidence>
<feature type="compositionally biased region" description="Basic and acidic residues" evidence="3">
    <location>
        <begin position="1"/>
        <end position="16"/>
    </location>
</feature>
<dbReference type="Gene3D" id="1.10.357.10">
    <property type="entry name" value="Tetracycline Repressor, domain 2"/>
    <property type="match status" value="1"/>
</dbReference>
<dbReference type="InterPro" id="IPR050109">
    <property type="entry name" value="HTH-type_TetR-like_transc_reg"/>
</dbReference>
<feature type="DNA-binding region" description="H-T-H motif" evidence="2">
    <location>
        <begin position="47"/>
        <end position="66"/>
    </location>
</feature>
<dbReference type="InterPro" id="IPR001647">
    <property type="entry name" value="HTH_TetR"/>
</dbReference>
<dbReference type="PROSITE" id="PS50977">
    <property type="entry name" value="HTH_TETR_2"/>
    <property type="match status" value="1"/>
</dbReference>
<dbReference type="InterPro" id="IPR009057">
    <property type="entry name" value="Homeodomain-like_sf"/>
</dbReference>
<name>A0A4Z1DBR5_9ACTN</name>
<comment type="caution">
    <text evidence="5">The sequence shown here is derived from an EMBL/GenBank/DDBJ whole genome shotgun (WGS) entry which is preliminary data.</text>
</comment>
<organism evidence="5 6">
    <name type="scientific">Streptomyces bauhiniae</name>
    <dbReference type="NCBI Taxonomy" id="2340725"/>
    <lineage>
        <taxon>Bacteria</taxon>
        <taxon>Bacillati</taxon>
        <taxon>Actinomycetota</taxon>
        <taxon>Actinomycetes</taxon>
        <taxon>Kitasatosporales</taxon>
        <taxon>Streptomycetaceae</taxon>
        <taxon>Streptomyces</taxon>
    </lineage>
</organism>
<dbReference type="Pfam" id="PF00440">
    <property type="entry name" value="TetR_N"/>
    <property type="match status" value="1"/>
</dbReference>
<proteinExistence type="predicted"/>
<evidence type="ECO:0000256" key="2">
    <source>
        <dbReference type="PROSITE-ProRule" id="PRU00335"/>
    </source>
</evidence>
<gene>
    <name evidence="5" type="ORF">E5083_07255</name>
</gene>
<dbReference type="PANTHER" id="PTHR30055:SF220">
    <property type="entry name" value="TETR-FAMILY REGULATORY PROTEIN"/>
    <property type="match status" value="1"/>
</dbReference>
<dbReference type="PRINTS" id="PR00455">
    <property type="entry name" value="HTHTETR"/>
</dbReference>
<reference evidence="5 6" key="1">
    <citation type="submission" date="2019-04" db="EMBL/GenBank/DDBJ databases">
        <title>Streptomyces sp. nov. Bv016 isolated from bark of Buahinia variegata.</title>
        <authorList>
            <person name="Kanchanasin P."/>
            <person name="Tanasupawat S."/>
            <person name="Yuki M."/>
            <person name="Kudo T."/>
        </authorList>
    </citation>
    <scope>NUCLEOTIDE SEQUENCE [LARGE SCALE GENOMIC DNA]</scope>
    <source>
        <strain evidence="5 6">Bv016</strain>
    </source>
</reference>
<dbReference type="AlphaFoldDB" id="A0A4Z1DBR5"/>
<feature type="region of interest" description="Disordered" evidence="3">
    <location>
        <begin position="1"/>
        <end position="20"/>
    </location>
</feature>
<evidence type="ECO:0000313" key="6">
    <source>
        <dbReference type="Proteomes" id="UP000298159"/>
    </source>
</evidence>
<dbReference type="GO" id="GO:0003700">
    <property type="term" value="F:DNA-binding transcription factor activity"/>
    <property type="evidence" value="ECO:0007669"/>
    <property type="project" value="TreeGrafter"/>
</dbReference>
<dbReference type="SUPFAM" id="SSF46689">
    <property type="entry name" value="Homeodomain-like"/>
    <property type="match status" value="1"/>
</dbReference>
<accession>A0A4Z1DBR5</accession>
<dbReference type="EMBL" id="SRRT01000002">
    <property type="protein sequence ID" value="TGN79424.1"/>
    <property type="molecule type" value="Genomic_DNA"/>
</dbReference>
<evidence type="ECO:0000256" key="1">
    <source>
        <dbReference type="ARBA" id="ARBA00023125"/>
    </source>
</evidence>
<keyword evidence="6" id="KW-1185">Reference proteome</keyword>
<feature type="domain" description="HTH tetR-type" evidence="4">
    <location>
        <begin position="24"/>
        <end position="84"/>
    </location>
</feature>
<evidence type="ECO:0000313" key="5">
    <source>
        <dbReference type="EMBL" id="TGN79424.1"/>
    </source>
</evidence>
<dbReference type="Proteomes" id="UP000298159">
    <property type="component" value="Unassembled WGS sequence"/>
</dbReference>
<keyword evidence="1 2" id="KW-0238">DNA-binding</keyword>
<sequence>MESNDERGTMTRDSAEGARPYHHGDLRAALVQEAMHLLAAEGLAGFSVAKLARALGVSSASPYRHFPDRESLLAAVAARIADELTERLRAAADRAGADPAARLAAAIGAYTRYVIEHRVGLDIVFLDGLQQAKYVDLHEHTRRLTDLQLDLAVDACAGAAYDDVFDLVDQVLALAHGYAALHNFGAYAQERRSAEEIERKAVAAARRLIDGQRSAG</sequence>
<dbReference type="PANTHER" id="PTHR30055">
    <property type="entry name" value="HTH-TYPE TRANSCRIPTIONAL REGULATOR RUTR"/>
    <property type="match status" value="1"/>
</dbReference>